<reference evidence="2 3" key="1">
    <citation type="journal article" date="2018" name="Proc. Natl. Acad. Sci. U.S.A.">
        <title>Draft genome sequence of Camellia sinensis var. sinensis provides insights into the evolution of the tea genome and tea quality.</title>
        <authorList>
            <person name="Wei C."/>
            <person name="Yang H."/>
            <person name="Wang S."/>
            <person name="Zhao J."/>
            <person name="Liu C."/>
            <person name="Gao L."/>
            <person name="Xia E."/>
            <person name="Lu Y."/>
            <person name="Tai Y."/>
            <person name="She G."/>
            <person name="Sun J."/>
            <person name="Cao H."/>
            <person name="Tong W."/>
            <person name="Gao Q."/>
            <person name="Li Y."/>
            <person name="Deng W."/>
            <person name="Jiang X."/>
            <person name="Wang W."/>
            <person name="Chen Q."/>
            <person name="Zhang S."/>
            <person name="Li H."/>
            <person name="Wu J."/>
            <person name="Wang P."/>
            <person name="Li P."/>
            <person name="Shi C."/>
            <person name="Zheng F."/>
            <person name="Jian J."/>
            <person name="Huang B."/>
            <person name="Shan D."/>
            <person name="Shi M."/>
            <person name="Fang C."/>
            <person name="Yue Y."/>
            <person name="Li F."/>
            <person name="Li D."/>
            <person name="Wei S."/>
            <person name="Han B."/>
            <person name="Jiang C."/>
            <person name="Yin Y."/>
            <person name="Xia T."/>
            <person name="Zhang Z."/>
            <person name="Bennetzen J.L."/>
            <person name="Zhao S."/>
            <person name="Wan X."/>
        </authorList>
    </citation>
    <scope>NUCLEOTIDE SEQUENCE [LARGE SCALE GENOMIC DNA]</scope>
    <source>
        <strain evidence="3">cv. Shuchazao</strain>
        <tissue evidence="2">Leaf</tissue>
    </source>
</reference>
<dbReference type="EMBL" id="SDRB02003878">
    <property type="protein sequence ID" value="THG16741.1"/>
    <property type="molecule type" value="Genomic_DNA"/>
</dbReference>
<keyword evidence="3" id="KW-1185">Reference proteome</keyword>
<proteinExistence type="predicted"/>
<dbReference type="AlphaFoldDB" id="A0A4S4EJJ7"/>
<dbReference type="PANTHER" id="PTHR24177">
    <property type="entry name" value="CASKIN"/>
    <property type="match status" value="1"/>
</dbReference>
<evidence type="ECO:0000313" key="3">
    <source>
        <dbReference type="Proteomes" id="UP000306102"/>
    </source>
</evidence>
<organism evidence="2 3">
    <name type="scientific">Camellia sinensis var. sinensis</name>
    <name type="common">China tea</name>
    <dbReference type="NCBI Taxonomy" id="542762"/>
    <lineage>
        <taxon>Eukaryota</taxon>
        <taxon>Viridiplantae</taxon>
        <taxon>Streptophyta</taxon>
        <taxon>Embryophyta</taxon>
        <taxon>Tracheophyta</taxon>
        <taxon>Spermatophyta</taxon>
        <taxon>Magnoliopsida</taxon>
        <taxon>eudicotyledons</taxon>
        <taxon>Gunneridae</taxon>
        <taxon>Pentapetalae</taxon>
        <taxon>asterids</taxon>
        <taxon>Ericales</taxon>
        <taxon>Theaceae</taxon>
        <taxon>Camellia</taxon>
    </lineage>
</organism>
<dbReference type="GO" id="GO:0016020">
    <property type="term" value="C:membrane"/>
    <property type="evidence" value="ECO:0007669"/>
    <property type="project" value="TreeGrafter"/>
</dbReference>
<name>A0A4S4EJJ7_CAMSN</name>
<evidence type="ECO:0000313" key="2">
    <source>
        <dbReference type="EMBL" id="THG16741.1"/>
    </source>
</evidence>
<dbReference type="PANTHER" id="PTHR24177:SF468">
    <property type="entry name" value="PGG DOMAIN-CONTAINING PROTEIN"/>
    <property type="match status" value="1"/>
</dbReference>
<comment type="caution">
    <text evidence="2">The sequence shown here is derived from an EMBL/GenBank/DDBJ whole genome shotgun (WGS) entry which is preliminary data.</text>
</comment>
<dbReference type="Proteomes" id="UP000306102">
    <property type="component" value="Unassembled WGS sequence"/>
</dbReference>
<accession>A0A4S4EJJ7</accession>
<dbReference type="Pfam" id="PF13962">
    <property type="entry name" value="PGG"/>
    <property type="match status" value="1"/>
</dbReference>
<dbReference type="InterPro" id="IPR026961">
    <property type="entry name" value="PGG_dom"/>
</dbReference>
<dbReference type="STRING" id="542762.A0A4S4EJJ7"/>
<protein>
    <recommendedName>
        <fullName evidence="1">PGG domain-containing protein</fullName>
    </recommendedName>
</protein>
<evidence type="ECO:0000259" key="1">
    <source>
        <dbReference type="Pfam" id="PF13962"/>
    </source>
</evidence>
<gene>
    <name evidence="2" type="ORF">TEA_011294</name>
</gene>
<sequence>MSILETFPKLAHKYDGKGRTPLNLLTTKSLSFNSGSPYSLVNLGSRPFNPLQLIAIFVYFGITAKELFEKNHKDLRDKTEEAFKHMNNGLKLVTPLIGTVNYVALFTLPGGYDQENTSKTYGQPVLLIQKDTHYDIVKFL</sequence>
<feature type="domain" description="PGG" evidence="1">
    <location>
        <begin position="81"/>
        <end position="135"/>
    </location>
</feature>